<organism evidence="2 3">
    <name type="scientific">Candidatus Gottesmanbacteria bacterium RBG_16_52_11</name>
    <dbReference type="NCBI Taxonomy" id="1798374"/>
    <lineage>
        <taxon>Bacteria</taxon>
        <taxon>Candidatus Gottesmaniibacteriota</taxon>
    </lineage>
</organism>
<name>A0A1F5YVQ4_9BACT</name>
<dbReference type="STRING" id="1798374.A2Z33_03975"/>
<proteinExistence type="predicted"/>
<dbReference type="AlphaFoldDB" id="A0A1F5YVQ4"/>
<comment type="caution">
    <text evidence="2">The sequence shown here is derived from an EMBL/GenBank/DDBJ whole genome shotgun (WGS) entry which is preliminary data.</text>
</comment>
<dbReference type="EMBL" id="MFJD01000004">
    <property type="protein sequence ID" value="OGG04280.1"/>
    <property type="molecule type" value="Genomic_DNA"/>
</dbReference>
<dbReference type="PANTHER" id="PTHR48090">
    <property type="entry name" value="UNDECAPRENYL-PHOSPHATE 4-DEOXY-4-FORMAMIDO-L-ARABINOSE TRANSFERASE-RELATED"/>
    <property type="match status" value="1"/>
</dbReference>
<dbReference type="Gene3D" id="3.90.550.10">
    <property type="entry name" value="Spore Coat Polysaccharide Biosynthesis Protein SpsA, Chain A"/>
    <property type="match status" value="1"/>
</dbReference>
<accession>A0A1F5YVQ4</accession>
<feature type="domain" description="Glycosyltransferase 2-like" evidence="1">
    <location>
        <begin position="5"/>
        <end position="157"/>
    </location>
</feature>
<dbReference type="InterPro" id="IPR001173">
    <property type="entry name" value="Glyco_trans_2-like"/>
</dbReference>
<dbReference type="CDD" id="cd04179">
    <property type="entry name" value="DPM_DPG-synthase_like"/>
    <property type="match status" value="1"/>
</dbReference>
<dbReference type="PANTHER" id="PTHR48090:SF7">
    <property type="entry name" value="RFBJ PROTEIN"/>
    <property type="match status" value="1"/>
</dbReference>
<evidence type="ECO:0000259" key="1">
    <source>
        <dbReference type="Pfam" id="PF00535"/>
    </source>
</evidence>
<protein>
    <recommendedName>
        <fullName evidence="1">Glycosyltransferase 2-like domain-containing protein</fullName>
    </recommendedName>
</protein>
<dbReference type="Pfam" id="PF00535">
    <property type="entry name" value="Glycos_transf_2"/>
    <property type="match status" value="1"/>
</dbReference>
<dbReference type="InterPro" id="IPR050256">
    <property type="entry name" value="Glycosyltransferase_2"/>
</dbReference>
<evidence type="ECO:0000313" key="3">
    <source>
        <dbReference type="Proteomes" id="UP000178448"/>
    </source>
</evidence>
<gene>
    <name evidence="2" type="ORF">A2Z33_03975</name>
</gene>
<dbReference type="Proteomes" id="UP000178448">
    <property type="component" value="Unassembled WGS sequence"/>
</dbReference>
<dbReference type="SUPFAM" id="SSF53448">
    <property type="entry name" value="Nucleotide-diphospho-sugar transferases"/>
    <property type="match status" value="1"/>
</dbReference>
<dbReference type="InterPro" id="IPR029044">
    <property type="entry name" value="Nucleotide-diphossugar_trans"/>
</dbReference>
<reference evidence="2 3" key="1">
    <citation type="journal article" date="2016" name="Nat. Commun.">
        <title>Thousands of microbial genomes shed light on interconnected biogeochemical processes in an aquifer system.</title>
        <authorList>
            <person name="Anantharaman K."/>
            <person name="Brown C.T."/>
            <person name="Hug L.A."/>
            <person name="Sharon I."/>
            <person name="Castelle C.J."/>
            <person name="Probst A.J."/>
            <person name="Thomas B.C."/>
            <person name="Singh A."/>
            <person name="Wilkins M.J."/>
            <person name="Karaoz U."/>
            <person name="Brodie E.L."/>
            <person name="Williams K.H."/>
            <person name="Hubbard S.S."/>
            <person name="Banfield J.F."/>
        </authorList>
    </citation>
    <scope>NUCLEOTIDE SEQUENCE [LARGE SCALE GENOMIC DNA]</scope>
</reference>
<sequence>MVRTSLIILTRNEVSGMKAMLSRIPFTTVDEYFLVDYRSTDGTVELARKHKIPVVAQRHPGRAEAFRIAADNARGNYLIFFSPDGNEDPSDIPKIIRLLKKGNDLVIASRFLPGSRNEEDGQTFKWRAWANMGFTLLANLLFNRGRPYVTDSINGYRGITKSAFGKLGLDAQGFAVEFQMTIRAMKAELAITEFPTLEGPRIGGQSTSYAVPTGLKFVYYFLREIFIGV</sequence>
<evidence type="ECO:0000313" key="2">
    <source>
        <dbReference type="EMBL" id="OGG04280.1"/>
    </source>
</evidence>